<accession>A0ABM0X2E4</accession>
<gene>
    <name evidence="5" type="primary">LOC104758417</name>
</gene>
<dbReference type="InterPro" id="IPR001005">
    <property type="entry name" value="SANT/Myb"/>
</dbReference>
<keyword evidence="4" id="KW-1185">Reference proteome</keyword>
<dbReference type="PROSITE" id="PS50090">
    <property type="entry name" value="MYB_LIKE"/>
    <property type="match status" value="1"/>
</dbReference>
<feature type="compositionally biased region" description="Low complexity" evidence="2">
    <location>
        <begin position="171"/>
        <end position="180"/>
    </location>
</feature>
<dbReference type="InterPro" id="IPR006912">
    <property type="entry name" value="Harbinger_derived_prot"/>
</dbReference>
<dbReference type="Proteomes" id="UP000694864">
    <property type="component" value="Chromosome 17"/>
</dbReference>
<protein>
    <submittedName>
        <fullName evidence="5">Uncharacterized protein LOC104758417</fullName>
    </submittedName>
</protein>
<reference evidence="4" key="1">
    <citation type="journal article" date="2014" name="Nat. Commun.">
        <title>The emerging biofuel crop Camelina sativa retains a highly undifferentiated hexaploid genome structure.</title>
        <authorList>
            <person name="Kagale S."/>
            <person name="Koh C."/>
            <person name="Nixon J."/>
            <person name="Bollina V."/>
            <person name="Clarke W.E."/>
            <person name="Tuteja R."/>
            <person name="Spillane C."/>
            <person name="Robinson S.J."/>
            <person name="Links M.G."/>
            <person name="Clarke C."/>
            <person name="Higgins E.E."/>
            <person name="Huebert T."/>
            <person name="Sharpe A.G."/>
            <person name="Parkin I.A."/>
        </authorList>
    </citation>
    <scope>NUCLEOTIDE SEQUENCE [LARGE SCALE GENOMIC DNA]</scope>
    <source>
        <strain evidence="4">cv. DH55</strain>
    </source>
</reference>
<sequence length="697" mass="79943">MALGGISGIHEAIPDAEDSTPARRRSPKWTTEQNLVLLSGWIKFGTDSIIGKNQKGESYWGKIAEYCNEHCSFDPPRDAEACRNHYNYVNKSVNKWVGAYDNAKRMQQSGWSEDDVLAKAHELYSSAGKGSFKYIKEWLAIRDQPRYGSQVGGNTGSGSSGSKRAHESDASDSNSVGSSARPMGRDAAKKKAKKKGKGAALEVVNEEWNEFKQFKAQELDRLDKIAMMQNEANQLIKEKTEAKKMKTEAKKMKMFIKLTEKESLDDKSKELLQKLSPYKRQSEIEERYIINRFRERRNKIEEDYPPHNKRKYVKRDHAAANQRLIDDYFANEPTYDDAMFRRRFRMRKHIFLRIVGDLSSSDNYFTQRSDAAKKEGISPLAKCTTAMRMLAYGVAADAVDEYIKIGGTTALECLRRFCKGIIRLYKQEYLRAPTQDDLQRILHVSEMRGFPGIIGSIDCMHWEWKNCPTAWVGQFTRGDKGTTTVILEAVASHDLWIWHAFFGCPGTLNDINVLDRSPVFDDVEQGNTPRANFFVNQHPYNMAYYLADGIYPSYPTFVKSIRLPQSEPDKLFAQRQEACRKDIERAFGVLQARFKIIREPARLWNINDLAIIMRSCIILHNMIVEDERDTYAQHWTDYDQSEASGSSTQQPFSTEVLPVFANHVCARSELRDSNVHHELQADLVKHIWAQFGMFRGE</sequence>
<feature type="coiled-coil region" evidence="1">
    <location>
        <begin position="225"/>
        <end position="252"/>
    </location>
</feature>
<proteinExistence type="predicted"/>
<dbReference type="PANTHER" id="PTHR47150:SF5">
    <property type="entry name" value="OS07G0546750 PROTEIN"/>
    <property type="match status" value="1"/>
</dbReference>
<dbReference type="Pfam" id="PF04827">
    <property type="entry name" value="Plant_tran"/>
    <property type="match status" value="1"/>
</dbReference>
<evidence type="ECO:0000256" key="2">
    <source>
        <dbReference type="SAM" id="MobiDB-lite"/>
    </source>
</evidence>
<dbReference type="PANTHER" id="PTHR47150">
    <property type="entry name" value="OS12G0169200 PROTEIN"/>
    <property type="match status" value="1"/>
</dbReference>
<evidence type="ECO:0000313" key="5">
    <source>
        <dbReference type="RefSeq" id="XP_010479585.2"/>
    </source>
</evidence>
<dbReference type="RefSeq" id="XP_010479585.2">
    <property type="nucleotide sequence ID" value="XM_010481283.2"/>
</dbReference>
<feature type="region of interest" description="Disordered" evidence="2">
    <location>
        <begin position="146"/>
        <end position="195"/>
    </location>
</feature>
<evidence type="ECO:0000256" key="1">
    <source>
        <dbReference type="SAM" id="Coils"/>
    </source>
</evidence>
<feature type="compositionally biased region" description="Gly residues" evidence="2">
    <location>
        <begin position="150"/>
        <end position="159"/>
    </location>
</feature>
<keyword evidence="1" id="KW-0175">Coiled coil</keyword>
<reference evidence="5" key="2">
    <citation type="submission" date="2025-08" db="UniProtKB">
        <authorList>
            <consortium name="RefSeq"/>
        </authorList>
    </citation>
    <scope>IDENTIFICATION</scope>
    <source>
        <tissue evidence="5">Leaf</tissue>
    </source>
</reference>
<name>A0ABM0X2E4_CAMSA</name>
<evidence type="ECO:0000259" key="3">
    <source>
        <dbReference type="PROSITE" id="PS50090"/>
    </source>
</evidence>
<dbReference type="GeneID" id="104758417"/>
<evidence type="ECO:0000313" key="4">
    <source>
        <dbReference type="Proteomes" id="UP000694864"/>
    </source>
</evidence>
<feature type="domain" description="Myb-like" evidence="3">
    <location>
        <begin position="21"/>
        <end position="90"/>
    </location>
</feature>
<organism evidence="4 5">
    <name type="scientific">Camelina sativa</name>
    <name type="common">False flax</name>
    <name type="synonym">Myagrum sativum</name>
    <dbReference type="NCBI Taxonomy" id="90675"/>
    <lineage>
        <taxon>Eukaryota</taxon>
        <taxon>Viridiplantae</taxon>
        <taxon>Streptophyta</taxon>
        <taxon>Embryophyta</taxon>
        <taxon>Tracheophyta</taxon>
        <taxon>Spermatophyta</taxon>
        <taxon>Magnoliopsida</taxon>
        <taxon>eudicotyledons</taxon>
        <taxon>Gunneridae</taxon>
        <taxon>Pentapetalae</taxon>
        <taxon>rosids</taxon>
        <taxon>malvids</taxon>
        <taxon>Brassicales</taxon>
        <taxon>Brassicaceae</taxon>
        <taxon>Camelineae</taxon>
        <taxon>Camelina</taxon>
    </lineage>
</organism>